<evidence type="ECO:0000259" key="11">
    <source>
        <dbReference type="PROSITE" id="PS51017"/>
    </source>
</evidence>
<feature type="domain" description="B box-type" evidence="10">
    <location>
        <begin position="1"/>
        <end position="47"/>
    </location>
</feature>
<keyword evidence="5 8" id="KW-0863">Zinc-finger</keyword>
<evidence type="ECO:0000256" key="4">
    <source>
        <dbReference type="ARBA" id="ARBA00022737"/>
    </source>
</evidence>
<organism evidence="12 13">
    <name type="scientific">Arabidopsis thaliana</name>
    <name type="common">Mouse-ear cress</name>
    <dbReference type="NCBI Taxonomy" id="3702"/>
    <lineage>
        <taxon>Eukaryota</taxon>
        <taxon>Viridiplantae</taxon>
        <taxon>Streptophyta</taxon>
        <taxon>Embryophyta</taxon>
        <taxon>Tracheophyta</taxon>
        <taxon>Spermatophyta</taxon>
        <taxon>Magnoliopsida</taxon>
        <taxon>eudicotyledons</taxon>
        <taxon>Gunneridae</taxon>
        <taxon>Pentapetalae</taxon>
        <taxon>rosids</taxon>
        <taxon>malvids</taxon>
        <taxon>Brassicales</taxon>
        <taxon>Brassicaceae</taxon>
        <taxon>Camelineae</taxon>
        <taxon>Arabidopsis</taxon>
    </lineage>
</organism>
<evidence type="ECO:0000256" key="9">
    <source>
        <dbReference type="PROSITE-ProRule" id="PRU00357"/>
    </source>
</evidence>
<dbReference type="CDD" id="cd19821">
    <property type="entry name" value="Bbox1_BBX-like"/>
    <property type="match status" value="1"/>
</dbReference>
<reference evidence="12 13" key="1">
    <citation type="submission" date="2020-09" db="EMBL/GenBank/DDBJ databases">
        <authorList>
            <person name="Ashkenazy H."/>
        </authorList>
    </citation>
    <scope>NUCLEOTIDE SEQUENCE [LARGE SCALE GENOMIC DNA]</scope>
    <source>
        <strain evidence="13">cv. Cdm-0</strain>
    </source>
</reference>
<gene>
    <name evidence="12" type="ORF">AT9943_LOCUS15662</name>
</gene>
<keyword evidence="6" id="KW-0862">Zinc</keyword>
<dbReference type="InterPro" id="IPR010402">
    <property type="entry name" value="CCT_domain"/>
</dbReference>
<dbReference type="Proteomes" id="UP000516314">
    <property type="component" value="Chromosome 4"/>
</dbReference>
<dbReference type="Pfam" id="PF06203">
    <property type="entry name" value="CCT"/>
    <property type="match status" value="1"/>
</dbReference>
<evidence type="ECO:0000313" key="12">
    <source>
        <dbReference type="EMBL" id="CAD5327983.1"/>
    </source>
</evidence>
<dbReference type="GO" id="GO:0006355">
    <property type="term" value="P:regulation of DNA-templated transcription"/>
    <property type="evidence" value="ECO:0007669"/>
    <property type="project" value="UniProtKB-ARBA"/>
</dbReference>
<keyword evidence="4" id="KW-0677">Repeat</keyword>
<accession>A0A7G2F4D4</accession>
<evidence type="ECO:0000256" key="5">
    <source>
        <dbReference type="ARBA" id="ARBA00022771"/>
    </source>
</evidence>
<evidence type="ECO:0000256" key="1">
    <source>
        <dbReference type="ARBA" id="ARBA00004123"/>
    </source>
</evidence>
<feature type="domain" description="CCT" evidence="11">
    <location>
        <begin position="276"/>
        <end position="318"/>
    </location>
</feature>
<dbReference type="Pfam" id="PF00643">
    <property type="entry name" value="zf-B_box"/>
    <property type="match status" value="1"/>
</dbReference>
<dbReference type="EMBL" id="LR881469">
    <property type="protein sequence ID" value="CAD5327983.1"/>
    <property type="molecule type" value="Genomic_DNA"/>
</dbReference>
<evidence type="ECO:0000256" key="3">
    <source>
        <dbReference type="ARBA" id="ARBA00022723"/>
    </source>
</evidence>
<dbReference type="PROSITE" id="PS50119">
    <property type="entry name" value="ZF_BBOX"/>
    <property type="match status" value="2"/>
</dbReference>
<sequence length="394" mass="43607">MEARCDFCGTEKALIYCKSDSAKLCLNCDVNVHSANPLSQRHKRSLLCEKCSLQPTAIHCMNENVSLCQGCQWTASNCTGLGHRLQNLNPYSDCPSPSDFGRIWSSTLEPSVTSLVSPFSDTLLQELDDWNGSSTSVVTQTQNLKDYSSFFPMESNLPKVIEEECSGLDLCEGINLDDAPLNFNASNDIIGCSSLDNTKCYEYEDSFKEENNIGLPSLLLPTISGNVVPNMSLSMSNLTGESNATDYQDCGISPGFLIGDSPWESNVEVSFNPKLRDEAKKRYKQKKSKRMFGKQIRYASRKARADTRKRVKGRFVKSGETFEYDPSLLANIIKRRSRRAWHPLADDFSLNPLPFAKPRSTPPLFLRSSVLFAVTGRGPPVAPLSGLASFSSAI</sequence>
<evidence type="ECO:0000259" key="10">
    <source>
        <dbReference type="PROSITE" id="PS50119"/>
    </source>
</evidence>
<evidence type="ECO:0000256" key="2">
    <source>
        <dbReference type="ARBA" id="ARBA00010024"/>
    </source>
</evidence>
<name>A0A7G2F4D4_ARATH</name>
<proteinExistence type="inferred from homology"/>
<protein>
    <submittedName>
        <fullName evidence="12">(thale cress) hypothetical protein</fullName>
    </submittedName>
</protein>
<evidence type="ECO:0000256" key="8">
    <source>
        <dbReference type="PROSITE-ProRule" id="PRU00024"/>
    </source>
</evidence>
<dbReference type="GO" id="GO:0008270">
    <property type="term" value="F:zinc ion binding"/>
    <property type="evidence" value="ECO:0007669"/>
    <property type="project" value="UniProtKB-KW"/>
</dbReference>
<dbReference type="InterPro" id="IPR000315">
    <property type="entry name" value="Znf_B-box"/>
</dbReference>
<comment type="similarity">
    <text evidence="2">Belongs to the CONSTANS family.</text>
</comment>
<keyword evidence="3" id="KW-0479">Metal-binding</keyword>
<dbReference type="SMART" id="SM00336">
    <property type="entry name" value="BBOX"/>
    <property type="match status" value="1"/>
</dbReference>
<dbReference type="GO" id="GO:0005634">
    <property type="term" value="C:nucleus"/>
    <property type="evidence" value="ECO:0007669"/>
    <property type="project" value="UniProtKB-SubCell"/>
</dbReference>
<evidence type="ECO:0000256" key="6">
    <source>
        <dbReference type="ARBA" id="ARBA00022833"/>
    </source>
</evidence>
<dbReference type="PANTHER" id="PTHR31717:SF46">
    <property type="entry name" value="CCT MOTIF FAMILY PROTEIN-RELATED"/>
    <property type="match status" value="1"/>
</dbReference>
<dbReference type="PANTHER" id="PTHR31717">
    <property type="entry name" value="ZINC FINGER PROTEIN CONSTANS-LIKE 10"/>
    <property type="match status" value="1"/>
</dbReference>
<comment type="subcellular location">
    <subcellularLocation>
        <location evidence="1 9">Nucleus</location>
    </subcellularLocation>
</comment>
<evidence type="ECO:0000313" key="13">
    <source>
        <dbReference type="Proteomes" id="UP000516314"/>
    </source>
</evidence>
<keyword evidence="7 9" id="KW-0539">Nucleus</keyword>
<evidence type="ECO:0000256" key="7">
    <source>
        <dbReference type="ARBA" id="ARBA00023242"/>
    </source>
</evidence>
<feature type="domain" description="B box-type" evidence="10">
    <location>
        <begin position="43"/>
        <end position="88"/>
    </location>
</feature>
<dbReference type="InterPro" id="IPR049808">
    <property type="entry name" value="CONSTANS-like_Bbox1"/>
</dbReference>
<dbReference type="PROSITE" id="PS51017">
    <property type="entry name" value="CCT"/>
    <property type="match status" value="1"/>
</dbReference>
<dbReference type="AlphaFoldDB" id="A0A7G2F4D4"/>